<gene>
    <name evidence="2" type="ordered locus">Deba_1706</name>
</gene>
<dbReference type="KEGG" id="dbr:Deba_1706"/>
<name>E1QHN1_DESB2</name>
<proteinExistence type="predicted"/>
<keyword evidence="3" id="KW-1185">Reference proteome</keyword>
<sequence>MSKHVVAVKKYQAPFDSVRETVELCDGLAKLPKGAKVVIKPNIVFWTTAVPFPKWGVITTSRVIEDIVKMLKDHGASEITIVEGSVTMNPKESAPTSEHAFESLGYNELGRRYGVKAHSIFARPFEKVDLGDGVVLNFNTDIINCDFVVDIPVMKTHAQTLVSLGIKNLKGTIDVVSRRACHSPDPQKDLHFWVARLSDKMPPLLNLIDGLYTAERGPSFDGRMHRSDLLVASTDIFSADKVGSTLLGHQPAEVPHLVHYAKNHGRPLDLSDVEVVGESDLSALAKPHEAVFPYTADGSLPLPMAKMGVTGLSYKKYDTTMCTYCSGINGIVLSSIAMAWKGQPWDDVEVLTGKTMEPTPGKKHTILLGKCIYQAHKDNPNIQHMVAIKSCPPKPEQIVEALHSVGVNVDENIFKNANKMPGFFMNRYKDKPEFEEAHFQVK</sequence>
<protein>
    <recommendedName>
        <fullName evidence="1">DUF362 domain-containing protein</fullName>
    </recommendedName>
</protein>
<dbReference type="EMBL" id="CP002085">
    <property type="protein sequence ID" value="ADK85074.1"/>
    <property type="molecule type" value="Genomic_DNA"/>
</dbReference>
<accession>E1QHN1</accession>
<dbReference type="OrthoDB" id="9785671at2"/>
<dbReference type="eggNOG" id="COG2006">
    <property type="taxonomic scope" value="Bacteria"/>
</dbReference>
<dbReference type="InterPro" id="IPR007160">
    <property type="entry name" value="DUF362"/>
</dbReference>
<dbReference type="HOGENOM" id="CLU_632711_0_0_7"/>
<dbReference type="Pfam" id="PF04015">
    <property type="entry name" value="DUF362"/>
    <property type="match status" value="1"/>
</dbReference>
<evidence type="ECO:0000313" key="3">
    <source>
        <dbReference type="Proteomes" id="UP000009047"/>
    </source>
</evidence>
<feature type="domain" description="DUF362" evidence="1">
    <location>
        <begin position="37"/>
        <end position="244"/>
    </location>
</feature>
<dbReference type="STRING" id="644282.Deba_1706"/>
<dbReference type="Proteomes" id="UP000009047">
    <property type="component" value="Chromosome"/>
</dbReference>
<evidence type="ECO:0000259" key="1">
    <source>
        <dbReference type="Pfam" id="PF04015"/>
    </source>
</evidence>
<reference evidence="2 3" key="1">
    <citation type="journal article" date="2010" name="Stand. Genomic Sci.">
        <title>Complete genome sequence of Desulfarculus baarsii type strain (2st14).</title>
        <authorList>
            <person name="Sun H."/>
            <person name="Spring S."/>
            <person name="Lapidus A."/>
            <person name="Davenport K."/>
            <person name="Del Rio T.G."/>
            <person name="Tice H."/>
            <person name="Nolan M."/>
            <person name="Copeland A."/>
            <person name="Cheng J.F."/>
            <person name="Lucas S."/>
            <person name="Tapia R."/>
            <person name="Goodwin L."/>
            <person name="Pitluck S."/>
            <person name="Ivanova N."/>
            <person name="Pagani I."/>
            <person name="Mavromatis K."/>
            <person name="Ovchinnikova G."/>
            <person name="Pati A."/>
            <person name="Chen A."/>
            <person name="Palaniappan K."/>
            <person name="Hauser L."/>
            <person name="Chang Y.J."/>
            <person name="Jeffries C.D."/>
            <person name="Detter J.C."/>
            <person name="Han C."/>
            <person name="Rohde M."/>
            <person name="Brambilla E."/>
            <person name="Goker M."/>
            <person name="Woyke T."/>
            <person name="Bristow J."/>
            <person name="Eisen J.A."/>
            <person name="Markowitz V."/>
            <person name="Hugenholtz P."/>
            <person name="Kyrpides N.C."/>
            <person name="Klenk H.P."/>
            <person name="Land M."/>
        </authorList>
    </citation>
    <scope>NUCLEOTIDE SEQUENCE [LARGE SCALE GENOMIC DNA]</scope>
    <source>
        <strain evidence="3">ATCC 33931 / DSM 2075 / LMG 7858 / VKM B-1802 / 2st14</strain>
    </source>
</reference>
<dbReference type="AlphaFoldDB" id="E1QHN1"/>
<dbReference type="RefSeq" id="WP_013258527.1">
    <property type="nucleotide sequence ID" value="NC_014365.1"/>
</dbReference>
<evidence type="ECO:0000313" key="2">
    <source>
        <dbReference type="EMBL" id="ADK85074.1"/>
    </source>
</evidence>
<organism evidence="2 3">
    <name type="scientific">Desulfarculus baarsii (strain ATCC 33931 / DSM 2075 / LMG 7858 / VKM B-1802 / 2st14)</name>
    <dbReference type="NCBI Taxonomy" id="644282"/>
    <lineage>
        <taxon>Bacteria</taxon>
        <taxon>Pseudomonadati</taxon>
        <taxon>Thermodesulfobacteriota</taxon>
        <taxon>Desulfarculia</taxon>
        <taxon>Desulfarculales</taxon>
        <taxon>Desulfarculaceae</taxon>
        <taxon>Desulfarculus</taxon>
    </lineage>
</organism>